<protein>
    <submittedName>
        <fullName evidence="1">Uncharacterized protein</fullName>
    </submittedName>
</protein>
<dbReference type="PANTHER" id="PTHR34996">
    <property type="entry name" value="OS06G0327400 PROTEIN"/>
    <property type="match status" value="1"/>
</dbReference>
<sequence>MEGISHLGYSGFGRRRGHGSAGGGGRGFKVSSRRFSVQRLRAKFACLVRALSRWRCRYGRALRALKRSICCRESSADSTCSSVSSSSSCLRRSSSSRRNLVKGDASRCTYYYGSGVSESCKVRSFARSNSVYSEAIADCLEFIKRSSVSVDEYRDRPKIEFC</sequence>
<accession>A0A059AS41</accession>
<organism evidence="1">
    <name type="scientific">Eucalyptus grandis</name>
    <name type="common">Flooded gum</name>
    <dbReference type="NCBI Taxonomy" id="71139"/>
    <lineage>
        <taxon>Eukaryota</taxon>
        <taxon>Viridiplantae</taxon>
        <taxon>Streptophyta</taxon>
        <taxon>Embryophyta</taxon>
        <taxon>Tracheophyta</taxon>
        <taxon>Spermatophyta</taxon>
        <taxon>Magnoliopsida</taxon>
        <taxon>eudicotyledons</taxon>
        <taxon>Gunneridae</taxon>
        <taxon>Pentapetalae</taxon>
        <taxon>rosids</taxon>
        <taxon>malvids</taxon>
        <taxon>Myrtales</taxon>
        <taxon>Myrtaceae</taxon>
        <taxon>Myrtoideae</taxon>
        <taxon>Eucalypteae</taxon>
        <taxon>Eucalyptus</taxon>
    </lineage>
</organism>
<name>A0A059AS41_EUCGR</name>
<dbReference type="EMBL" id="KK198761">
    <property type="protein sequence ID" value="KCW56466.1"/>
    <property type="molecule type" value="Genomic_DNA"/>
</dbReference>
<dbReference type="OMA" id="SICCRES"/>
<evidence type="ECO:0000313" key="1">
    <source>
        <dbReference type="EMBL" id="KCW56466.1"/>
    </source>
</evidence>
<dbReference type="Gramene" id="KCW56466">
    <property type="protein sequence ID" value="KCW56466"/>
    <property type="gene ID" value="EUGRSUZ_I02199"/>
</dbReference>
<dbReference type="InParanoid" id="A0A059AS41"/>
<dbReference type="PANTHER" id="PTHR34996:SF3">
    <property type="entry name" value="OS06G0327400 PROTEIN"/>
    <property type="match status" value="1"/>
</dbReference>
<gene>
    <name evidence="1" type="ORF">EUGRSUZ_I02199</name>
</gene>
<dbReference type="AlphaFoldDB" id="A0A059AS41"/>
<proteinExistence type="predicted"/>
<reference evidence="1" key="1">
    <citation type="submission" date="2013-07" db="EMBL/GenBank/DDBJ databases">
        <title>The genome of Eucalyptus grandis.</title>
        <authorList>
            <person name="Schmutz J."/>
            <person name="Hayes R."/>
            <person name="Myburg A."/>
            <person name="Tuskan G."/>
            <person name="Grattapaglia D."/>
            <person name="Rokhsar D.S."/>
        </authorList>
    </citation>
    <scope>NUCLEOTIDE SEQUENCE</scope>
    <source>
        <tissue evidence="1">Leaf extractions</tissue>
    </source>
</reference>